<comment type="pathway">
    <text evidence="2">Cofactor biosynthesis; 7,8-dihydroneopterin triphosphate biosynthesis; 7,8-dihydroneopterin triphosphate from GTP: step 1/1.</text>
</comment>
<accession>A0A8G2C9C8</accession>
<evidence type="ECO:0000313" key="4">
    <source>
        <dbReference type="EMBL" id="SHJ07436.1"/>
    </source>
</evidence>
<reference evidence="4 5" key="1">
    <citation type="submission" date="2016-11" db="EMBL/GenBank/DDBJ databases">
        <authorList>
            <person name="Varghese N."/>
            <person name="Submissions S."/>
        </authorList>
    </citation>
    <scope>NUCLEOTIDE SEQUENCE [LARGE SCALE GENOMIC DNA]</scope>
    <source>
        <strain evidence="4 5">DSM 17919</strain>
    </source>
</reference>
<dbReference type="HAMAP" id="MF_01527_B">
    <property type="entry name" value="GTP_cyclohydrol_B"/>
    <property type="match status" value="1"/>
</dbReference>
<reference evidence="3 6" key="2">
    <citation type="submission" date="2024-07" db="EMBL/GenBank/DDBJ databases">
        <title>Active virus-host system and metabolic interactions in a Lokiarchaeon culture.</title>
        <authorList>
            <person name="Ponce Toledo R.I."/>
            <person name="Rodrigues Oliveira T."/>
            <person name="Schleper C."/>
        </authorList>
    </citation>
    <scope>NUCLEOTIDE SEQUENCE [LARGE SCALE GENOMIC DNA]</scope>
    <source>
        <strain evidence="3 6">B35</strain>
    </source>
</reference>
<dbReference type="PANTHER" id="PTHR36445">
    <property type="entry name" value="GTP CYCLOHYDROLASE MPTA"/>
    <property type="match status" value="1"/>
</dbReference>
<evidence type="ECO:0000256" key="2">
    <source>
        <dbReference type="HAMAP-Rule" id="MF_01527"/>
    </source>
</evidence>
<comment type="function">
    <text evidence="2">Converts GTP to 7,8-dihydroneopterin triphosphate.</text>
</comment>
<dbReference type="UniPathway" id="UPA00848">
    <property type="reaction ID" value="UER00151"/>
</dbReference>
<dbReference type="AlphaFoldDB" id="A0A8G2C9C8"/>
<dbReference type="InterPro" id="IPR022838">
    <property type="entry name" value="GTP_cyclohydrolase_FolE2"/>
</dbReference>
<dbReference type="InterPro" id="IPR003801">
    <property type="entry name" value="GTP_cyclohydrolase_FolE2/MptA"/>
</dbReference>
<organism evidence="4 5">
    <name type="scientific">Halodesulfovibrio aestuarii</name>
    <dbReference type="NCBI Taxonomy" id="126333"/>
    <lineage>
        <taxon>Bacteria</taxon>
        <taxon>Pseudomonadati</taxon>
        <taxon>Thermodesulfobacteriota</taxon>
        <taxon>Desulfovibrionia</taxon>
        <taxon>Desulfovibrionales</taxon>
        <taxon>Desulfovibrionaceae</taxon>
        <taxon>Halodesulfovibrio</taxon>
    </lineage>
</organism>
<evidence type="ECO:0000313" key="6">
    <source>
        <dbReference type="Proteomes" id="UP001568358"/>
    </source>
</evidence>
<dbReference type="GO" id="GO:0003934">
    <property type="term" value="F:GTP cyclohydrolase I activity"/>
    <property type="evidence" value="ECO:0007669"/>
    <property type="project" value="UniProtKB-UniRule"/>
</dbReference>
<sequence length="259" mass="29085">MPKQLQDIQMGSSDVAIPIDSVGVKNLRVPLSVQDRASGAQHTVAQVEVGVDLPAAFKGTHMSRFVESLENFGEKLDYNSLKELLAQIQERLSARNAFISFTFPYFMTLSSPATKRNSRMDYEVTLTGALEENEMSCMLEVCVPVMTVCPCSKAISEEGAHSQRAEIRLQVNMNGFAWIEEFIEIANNAGSSPVYSLLKREDEKYVTEYAFANPTFVEDVVRAVAKQLSEHEKIDWYRVEVESFESIHNHSAYAVIESR</sequence>
<dbReference type="EMBL" id="JBFSOO010000005">
    <property type="protein sequence ID" value="MEZ6853649.1"/>
    <property type="molecule type" value="Genomic_DNA"/>
</dbReference>
<dbReference type="Gene3D" id="3.10.270.10">
    <property type="entry name" value="Urate Oxidase"/>
    <property type="match status" value="1"/>
</dbReference>
<dbReference type="Proteomes" id="UP001568358">
    <property type="component" value="Unassembled WGS sequence"/>
</dbReference>
<dbReference type="EMBL" id="FQZR01000003">
    <property type="protein sequence ID" value="SHJ07436.1"/>
    <property type="molecule type" value="Genomic_DNA"/>
</dbReference>
<gene>
    <name evidence="2 3" type="primary">folE2</name>
    <name evidence="3" type="ORF">AB2Z07_08925</name>
    <name evidence="4" type="ORF">SAMN05660830_01560</name>
</gene>
<feature type="site" description="May be catalytically important" evidence="2">
    <location>
        <position position="149"/>
    </location>
</feature>
<keyword evidence="1 2" id="KW-0378">Hydrolase</keyword>
<keyword evidence="6" id="KW-1185">Reference proteome</keyword>
<dbReference type="Pfam" id="PF02649">
    <property type="entry name" value="GCHY-1"/>
    <property type="match status" value="1"/>
</dbReference>
<protein>
    <recommendedName>
        <fullName evidence="2">GTP cyclohydrolase FolE2</fullName>
        <ecNumber evidence="2">3.5.4.16</ecNumber>
    </recommendedName>
</protein>
<comment type="caution">
    <text evidence="4">The sequence shown here is derived from an EMBL/GenBank/DDBJ whole genome shotgun (WGS) entry which is preliminary data.</text>
</comment>
<dbReference type="PANTHER" id="PTHR36445:SF1">
    <property type="entry name" value="GTP CYCLOHYDROLASE MPTA"/>
    <property type="match status" value="1"/>
</dbReference>
<dbReference type="NCBIfam" id="NF010200">
    <property type="entry name" value="PRK13674.1-1"/>
    <property type="match status" value="1"/>
</dbReference>
<dbReference type="RefSeq" id="WP_020000477.1">
    <property type="nucleotide sequence ID" value="NZ_FQZR01000003.1"/>
</dbReference>
<evidence type="ECO:0000256" key="1">
    <source>
        <dbReference type="ARBA" id="ARBA00022801"/>
    </source>
</evidence>
<proteinExistence type="inferred from homology"/>
<dbReference type="Proteomes" id="UP000184001">
    <property type="component" value="Unassembled WGS sequence"/>
</dbReference>
<evidence type="ECO:0000313" key="5">
    <source>
        <dbReference type="Proteomes" id="UP000184001"/>
    </source>
</evidence>
<evidence type="ECO:0000313" key="3">
    <source>
        <dbReference type="EMBL" id="MEZ6853649.1"/>
    </source>
</evidence>
<name>A0A8G2C9C8_9BACT</name>
<comment type="similarity">
    <text evidence="2">Belongs to the GTP cyclohydrolase IV family.</text>
</comment>
<dbReference type="EC" id="3.5.4.16" evidence="2"/>
<dbReference type="GO" id="GO:0046654">
    <property type="term" value="P:tetrahydrofolate biosynthetic process"/>
    <property type="evidence" value="ECO:0007669"/>
    <property type="project" value="UniProtKB-UniRule"/>
</dbReference>
<comment type="catalytic activity">
    <reaction evidence="2">
        <text>GTP + H2O = 7,8-dihydroneopterin 3'-triphosphate + formate + H(+)</text>
        <dbReference type="Rhea" id="RHEA:17473"/>
        <dbReference type="ChEBI" id="CHEBI:15377"/>
        <dbReference type="ChEBI" id="CHEBI:15378"/>
        <dbReference type="ChEBI" id="CHEBI:15740"/>
        <dbReference type="ChEBI" id="CHEBI:37565"/>
        <dbReference type="ChEBI" id="CHEBI:58462"/>
        <dbReference type="EC" id="3.5.4.16"/>
    </reaction>
</comment>